<sequence length="653" mass="71770">MKCNTFKIKGRAVLAASLLTGGMSIASSVQAAGCVLQNDPFLSSVMGMPVDGYFGHPCAQPHPGASIQTPSADGVTTFVVTPEGQHPPQDPFAEPPGSNFLLNVDENLRDLSNREMPNTIPSKSTNPYNLHDGPVLTRAIDKTNPEDDLDAIIDQFEAGQGLNQRLINRLSQRGIDILEGNPIGRAYDGFSMLHYTGPNRVKKVIPEYDANGVLIGGNVDVNMIYFNQRIESDMAFIDPSAVQEVPYTITYHVKVLHRGIEDFSPMNMNFNRIINPMTGDDMRGPFHASMDVSFFPMIDEGTEYTIKIKQTKGKYLNLIYTWGWRIHPPRVQVSENALKTAGPNGWTLVEWEKAAFCEGGAKDPDCDPKGNAADRAYAIAQIGDLAPSKRMWNLFNELNAGQVGGQRIRQITTELREAFFDWTDRTKLPTGVTADPDATLTLLYVNNTFYGNRQGLSGTGSKLGPASFKGVSNGSAFEWNIRPYTYKVTLLNGDHFPHGYMNVDFGGSRGWENHFQTTDPTTLVGPHPVIPPGSPANGLPYTDPANIVAGDENVFPINRGGTEEFLQPTPRNLTDPVNGDPQMGSGCFFTFGRNHAWPNAGGPWGGIMTPPVAADGTPGLHKVEIEYNFEPSRRLKIYQFDPLHHDQVIYSLH</sequence>
<proteinExistence type="predicted"/>
<organism evidence="2">
    <name type="scientific">hydrothermal vent metagenome</name>
    <dbReference type="NCBI Taxonomy" id="652676"/>
    <lineage>
        <taxon>unclassified sequences</taxon>
        <taxon>metagenomes</taxon>
        <taxon>ecological metagenomes</taxon>
    </lineage>
</organism>
<evidence type="ECO:0000256" key="1">
    <source>
        <dbReference type="SAM" id="MobiDB-lite"/>
    </source>
</evidence>
<reference evidence="2" key="1">
    <citation type="submission" date="2018-06" db="EMBL/GenBank/DDBJ databases">
        <authorList>
            <person name="Zhirakovskaya E."/>
        </authorList>
    </citation>
    <scope>NUCLEOTIDE SEQUENCE</scope>
</reference>
<feature type="region of interest" description="Disordered" evidence="1">
    <location>
        <begin position="113"/>
        <end position="134"/>
    </location>
</feature>
<name>A0A3B0XII7_9ZZZZ</name>
<evidence type="ECO:0000313" key="2">
    <source>
        <dbReference type="EMBL" id="VAW62887.1"/>
    </source>
</evidence>
<accession>A0A3B0XII7</accession>
<dbReference type="AlphaFoldDB" id="A0A3B0XII7"/>
<gene>
    <name evidence="2" type="ORF">MNBD_GAMMA09-3382</name>
</gene>
<dbReference type="EMBL" id="UOFI01000033">
    <property type="protein sequence ID" value="VAW62887.1"/>
    <property type="molecule type" value="Genomic_DNA"/>
</dbReference>
<protein>
    <submittedName>
        <fullName evidence="2">Uncharacterized protein</fullName>
    </submittedName>
</protein>
<feature type="compositionally biased region" description="Polar residues" evidence="1">
    <location>
        <begin position="115"/>
        <end position="128"/>
    </location>
</feature>